<gene>
    <name evidence="3" type="primary">LOC111101420</name>
</gene>
<protein>
    <submittedName>
        <fullName evidence="3">Uncharacterized protein LOC111101420 isoform X1</fullName>
    </submittedName>
</protein>
<feature type="region of interest" description="Disordered" evidence="1">
    <location>
        <begin position="384"/>
        <end position="417"/>
    </location>
</feature>
<proteinExistence type="predicted"/>
<feature type="compositionally biased region" description="Low complexity" evidence="1">
    <location>
        <begin position="384"/>
        <end position="393"/>
    </location>
</feature>
<dbReference type="KEGG" id="cvn:111101420"/>
<feature type="region of interest" description="Disordered" evidence="1">
    <location>
        <begin position="252"/>
        <end position="362"/>
    </location>
</feature>
<feature type="compositionally biased region" description="Polar residues" evidence="1">
    <location>
        <begin position="293"/>
        <end position="315"/>
    </location>
</feature>
<evidence type="ECO:0000313" key="2">
    <source>
        <dbReference type="Proteomes" id="UP000694844"/>
    </source>
</evidence>
<dbReference type="RefSeq" id="XP_022289616.1">
    <property type="nucleotide sequence ID" value="XM_022433908.1"/>
</dbReference>
<dbReference type="GeneID" id="111101420"/>
<feature type="compositionally biased region" description="Basic and acidic residues" evidence="1">
    <location>
        <begin position="352"/>
        <end position="362"/>
    </location>
</feature>
<dbReference type="AlphaFoldDB" id="A0A8B8ADU0"/>
<evidence type="ECO:0000313" key="3">
    <source>
        <dbReference type="RefSeq" id="XP_022289616.1"/>
    </source>
</evidence>
<evidence type="ECO:0000256" key="1">
    <source>
        <dbReference type="SAM" id="MobiDB-lite"/>
    </source>
</evidence>
<accession>A0A8B8ADU0</accession>
<feature type="compositionally biased region" description="Basic residues" evidence="1">
    <location>
        <begin position="321"/>
        <end position="332"/>
    </location>
</feature>
<feature type="compositionally biased region" description="Basic and acidic residues" evidence="1">
    <location>
        <begin position="408"/>
        <end position="417"/>
    </location>
</feature>
<organism evidence="2 3">
    <name type="scientific">Crassostrea virginica</name>
    <name type="common">Eastern oyster</name>
    <dbReference type="NCBI Taxonomy" id="6565"/>
    <lineage>
        <taxon>Eukaryota</taxon>
        <taxon>Metazoa</taxon>
        <taxon>Spiralia</taxon>
        <taxon>Lophotrochozoa</taxon>
        <taxon>Mollusca</taxon>
        <taxon>Bivalvia</taxon>
        <taxon>Autobranchia</taxon>
        <taxon>Pteriomorphia</taxon>
        <taxon>Ostreida</taxon>
        <taxon>Ostreoidea</taxon>
        <taxon>Ostreidae</taxon>
        <taxon>Crassostrea</taxon>
    </lineage>
</organism>
<dbReference type="Proteomes" id="UP000694844">
    <property type="component" value="Chromosome 6"/>
</dbReference>
<reference evidence="3" key="1">
    <citation type="submission" date="2025-08" db="UniProtKB">
        <authorList>
            <consortium name="RefSeq"/>
        </authorList>
    </citation>
    <scope>IDENTIFICATION</scope>
    <source>
        <tissue evidence="3">Whole sample</tissue>
    </source>
</reference>
<keyword evidence="2" id="KW-1185">Reference proteome</keyword>
<feature type="region of interest" description="Disordered" evidence="1">
    <location>
        <begin position="17"/>
        <end position="37"/>
    </location>
</feature>
<name>A0A8B8ADU0_CRAVI</name>
<feature type="compositionally biased region" description="Low complexity" evidence="1">
    <location>
        <begin position="337"/>
        <end position="351"/>
    </location>
</feature>
<sequence>MSSDDYYSDESSGFSVGIENYTQDNGHQIGSDVPKSRDVGTQMKTHYVLEPQRFFSRVRDVGTQTIENANHVTCNPRILSNSYSEAVQLKKQEKEFSFVYDLQKDELYRIRIYSSSEDDSDESDSSTTYTVSSESEFANYSDFSYSINEFDDELGNTRTVGVQMSTKYLVQESRPKVVLRDVAIQTKLANVYGPSQSEMIEQLWRNKIPLSKYVTCSLPTSRGRQRSDVSASDTGYLSDFYNRSGRVSYTPGLKLDSTHRQTQSARCVPKSFDRNTGTLAREGMQRNPYMLSRSVTNQSNSKFASESEQSAGSDNTQDRKWKSKRGSSKGCRRPSSERSSVSTTSSTSYTRGRSERKTEKTEENFELTTFEYLGENSSVRLKSEISSISTQTETEQRKGPKVFRNPSRRLESEQHSADVRSLMVNTGSSMHQPSDSESGVELSYCPPQLTQEKGNLYTRDHSPTPIEPVVSSRYPYRPKEKSTYVDKVKDLQTNEKCQDGLSQNSHWNTDNRPCSVEIGPEPNVLPAEFIEKPVIKPRVRKAKPPPPPNVAIRVGGGWMKEEHHRIQHRPLHRNFQMTSDRIPFVRSQFHHNPRKIPVVNKERKHTDKMRYASFIP</sequence>